<evidence type="ECO:0000313" key="4">
    <source>
        <dbReference type="Proteomes" id="UP000261620"/>
    </source>
</evidence>
<keyword evidence="1" id="KW-0175">Coiled coil</keyword>
<protein>
    <recommendedName>
        <fullName evidence="2">Thioredoxin domain-containing protein</fullName>
    </recommendedName>
</protein>
<keyword evidence="4" id="KW-1185">Reference proteome</keyword>
<dbReference type="Ensembl" id="ENSMMOT00000015014.1">
    <property type="protein sequence ID" value="ENSMMOP00000014773.1"/>
    <property type="gene ID" value="ENSMMOG00000011291.1"/>
</dbReference>
<name>A0A3Q3WIY4_MOLML</name>
<reference evidence="3" key="2">
    <citation type="submission" date="2025-09" db="UniProtKB">
        <authorList>
            <consortium name="Ensembl"/>
        </authorList>
    </citation>
    <scope>IDENTIFICATION</scope>
</reference>
<evidence type="ECO:0000256" key="1">
    <source>
        <dbReference type="SAM" id="Coils"/>
    </source>
</evidence>
<dbReference type="Proteomes" id="UP000261620">
    <property type="component" value="Unplaced"/>
</dbReference>
<evidence type="ECO:0000259" key="2">
    <source>
        <dbReference type="PROSITE" id="PS51352"/>
    </source>
</evidence>
<dbReference type="PANTHER" id="PTHR46497">
    <property type="entry name" value="THIOREDOXIN DOMAIN-CONTAINING PROTEIN 11"/>
    <property type="match status" value="1"/>
</dbReference>
<feature type="domain" description="Thioredoxin" evidence="2">
    <location>
        <begin position="53"/>
        <end position="171"/>
    </location>
</feature>
<dbReference type="Pfam" id="PF00085">
    <property type="entry name" value="Thioredoxin"/>
    <property type="match status" value="2"/>
</dbReference>
<dbReference type="PROSITE" id="PS51352">
    <property type="entry name" value="THIOREDOXIN_2"/>
    <property type="match status" value="1"/>
</dbReference>
<dbReference type="Gene3D" id="3.40.30.10">
    <property type="entry name" value="Glutaredoxin"/>
    <property type="match status" value="3"/>
</dbReference>
<dbReference type="InterPro" id="IPR013766">
    <property type="entry name" value="Thioredoxin_domain"/>
</dbReference>
<sequence>MLRRLRQSLRQVLLLMARRPGLLCGAIVLGVLLVLAVKFTCSRAKNVVASARPPVRFFSPDAPVVDLYLGQLDQVERLRSVAEVSLIFFYAPWCAHSMSARQELQQVAKKLAKQVQFVAVNCWWSQGKCRRQNRFYHYPIIHLFYRRFGPIEYKGPFVAPYVESFILKVITPLTYLPSRATLKDFLSSHEPRVVGFFQFNSSPQPPGYITYLSSALQSLKRDFRGVIRFGVVTNKRVAEAISLKEDESVHLYRRLNSSLIFPRRERNFTSEAISSWVFEHHETILQWLQPPGTKSRLLERELIKGPALLLFLPHNPLGCSPNPVLQQVADIAVRYHSCNNHSSWDKSLPSRSQCCQSVVLPESSTSVCEVCLSLSRSVLTSSSVCCSFPSMTQEGDVLQSHLRHCCLHQDSASVSMQTTPSLGCSNFMGNYSPFSQYSACCRRVNELNESRGGDDITGLRCQTNRTLRFYVLDVALNWPLAVRLGATADGNSDGSFAAIVDLKDEVHYVLHRNALSKAFIRNFSAPYSLLQRHLVGEEDRKGGVEEHQHSAPRPLITELTTSSFLPCIMDLQKDVLLFYYTQWCGFCSVLNHIIIQLARLLQGNGTIAVARVNVARNDLPWEFMVDRVPSILLFPKYRKHYSVKFPDNLPITLPNLLRFILHSRTSSGPSAVFRAEFLALQHEVEALRHARERLSQQLAQLWRDNRRLQFDTRSLETQSVELQQERKSLEEQHREKGRQLGEALRRLQELADTSEKLLNENTLLRVLLRALKDRTEAKEQAEAEQKRSHMAS</sequence>
<organism evidence="3 4">
    <name type="scientific">Mola mola</name>
    <name type="common">Ocean sunfish</name>
    <name type="synonym">Tetraodon mola</name>
    <dbReference type="NCBI Taxonomy" id="94237"/>
    <lineage>
        <taxon>Eukaryota</taxon>
        <taxon>Metazoa</taxon>
        <taxon>Chordata</taxon>
        <taxon>Craniata</taxon>
        <taxon>Vertebrata</taxon>
        <taxon>Euteleostomi</taxon>
        <taxon>Actinopterygii</taxon>
        <taxon>Neopterygii</taxon>
        <taxon>Teleostei</taxon>
        <taxon>Neoteleostei</taxon>
        <taxon>Acanthomorphata</taxon>
        <taxon>Eupercaria</taxon>
        <taxon>Tetraodontiformes</taxon>
        <taxon>Molidae</taxon>
        <taxon>Mola</taxon>
    </lineage>
</organism>
<feature type="coiled-coil region" evidence="1">
    <location>
        <begin position="677"/>
        <end position="787"/>
    </location>
</feature>
<dbReference type="InterPro" id="IPR058777">
    <property type="entry name" value="TXNDC11_thioredoxin"/>
</dbReference>
<dbReference type="InterPro" id="IPR052792">
    <property type="entry name" value="Thioredoxin_dom-contain_11"/>
</dbReference>
<dbReference type="AlphaFoldDB" id="A0A3Q3WIY4"/>
<dbReference type="CDD" id="cd02981">
    <property type="entry name" value="PDI_b_family"/>
    <property type="match status" value="1"/>
</dbReference>
<dbReference type="PANTHER" id="PTHR46497:SF1">
    <property type="entry name" value="THIOREDOXIN DOMAIN-CONTAINING PROTEIN 11"/>
    <property type="match status" value="1"/>
</dbReference>
<accession>A0A3Q3WIY4</accession>
<reference evidence="3" key="1">
    <citation type="submission" date="2025-08" db="UniProtKB">
        <authorList>
            <consortium name="Ensembl"/>
        </authorList>
    </citation>
    <scope>IDENTIFICATION</scope>
</reference>
<dbReference type="Pfam" id="PF26234">
    <property type="entry name" value="TXNDC11_2nd"/>
    <property type="match status" value="1"/>
</dbReference>
<evidence type="ECO:0000313" key="3">
    <source>
        <dbReference type="Ensembl" id="ENSMMOP00000014773.1"/>
    </source>
</evidence>
<dbReference type="SUPFAM" id="SSF52833">
    <property type="entry name" value="Thioredoxin-like"/>
    <property type="match status" value="3"/>
</dbReference>
<proteinExistence type="predicted"/>
<dbReference type="InterPro" id="IPR036249">
    <property type="entry name" value="Thioredoxin-like_sf"/>
</dbReference>
<dbReference type="CDD" id="cd02995">
    <property type="entry name" value="PDI_a_PDI_a'_C"/>
    <property type="match status" value="1"/>
</dbReference>
<dbReference type="CDD" id="cd03006">
    <property type="entry name" value="PDI_a_EFP1_N"/>
    <property type="match status" value="1"/>
</dbReference>